<reference evidence="2" key="1">
    <citation type="submission" date="2016-03" db="EMBL/GenBank/DDBJ databases">
        <title>Mechanisms controlling the formation of the plant cell surface in tip-growing cells are functionally conserved among land plants.</title>
        <authorList>
            <person name="Honkanen S."/>
            <person name="Jones V.A."/>
            <person name="Morieri G."/>
            <person name="Champion C."/>
            <person name="Hetherington A.J."/>
            <person name="Kelly S."/>
            <person name="Saint-Marcoux D."/>
            <person name="Proust H."/>
            <person name="Prescott H."/>
            <person name="Dolan L."/>
        </authorList>
    </citation>
    <scope>NUCLEOTIDE SEQUENCE [LARGE SCALE GENOMIC DNA]</scope>
    <source>
        <tissue evidence="2">Whole gametophyte</tissue>
    </source>
</reference>
<accession>A0A176W6I6</accession>
<sequence length="109" mass="12257">MALSLLVPMNWDLGTRRCMDIVIYRDAASVESATATVPPRSGYRRLVLRREGMMTWPSQKLMQGRWEWELSGNSNKRSWPPTVLGGSGGVNSSKGRDRMTEELSISNRA</sequence>
<dbReference type="EMBL" id="LVLJ01001744">
    <property type="protein sequence ID" value="OAE28221.1"/>
    <property type="molecule type" value="Genomic_DNA"/>
</dbReference>
<comment type="caution">
    <text evidence="2">The sequence shown here is derived from an EMBL/GenBank/DDBJ whole genome shotgun (WGS) entry which is preliminary data.</text>
</comment>
<proteinExistence type="predicted"/>
<evidence type="ECO:0000313" key="3">
    <source>
        <dbReference type="Proteomes" id="UP000077202"/>
    </source>
</evidence>
<evidence type="ECO:0000256" key="1">
    <source>
        <dbReference type="SAM" id="MobiDB-lite"/>
    </source>
</evidence>
<dbReference type="Proteomes" id="UP000077202">
    <property type="component" value="Unassembled WGS sequence"/>
</dbReference>
<protein>
    <submittedName>
        <fullName evidence="2">Uncharacterized protein</fullName>
    </submittedName>
</protein>
<feature type="region of interest" description="Disordered" evidence="1">
    <location>
        <begin position="72"/>
        <end position="109"/>
    </location>
</feature>
<organism evidence="2 3">
    <name type="scientific">Marchantia polymorpha subsp. ruderalis</name>
    <dbReference type="NCBI Taxonomy" id="1480154"/>
    <lineage>
        <taxon>Eukaryota</taxon>
        <taxon>Viridiplantae</taxon>
        <taxon>Streptophyta</taxon>
        <taxon>Embryophyta</taxon>
        <taxon>Marchantiophyta</taxon>
        <taxon>Marchantiopsida</taxon>
        <taxon>Marchantiidae</taxon>
        <taxon>Marchantiales</taxon>
        <taxon>Marchantiaceae</taxon>
        <taxon>Marchantia</taxon>
    </lineage>
</organism>
<gene>
    <name evidence="2" type="ORF">AXG93_4492s1120</name>
</gene>
<evidence type="ECO:0000313" key="2">
    <source>
        <dbReference type="EMBL" id="OAE28221.1"/>
    </source>
</evidence>
<keyword evidence="3" id="KW-1185">Reference proteome</keyword>
<name>A0A176W6I6_MARPO</name>
<dbReference type="AlphaFoldDB" id="A0A176W6I6"/>